<dbReference type="PANTHER" id="PTHR30543:SF21">
    <property type="entry name" value="NAD(P)H-DEPENDENT FMN REDUCTASE LOT6"/>
    <property type="match status" value="1"/>
</dbReference>
<sequence length="182" mass="20461">MKTLGILGSLRKDSLNRKLLNAVVKLAPEGMEVEIYDRLGKFPIFNDDLTHNPPEVVKEFKQKVRGVDALLFVSPEYNYSIPGGLKNAIDWGSRPPRDNCFDGKPAAIMGVAGRLGGTMRMQYHLRQVMVTLNMYPINKELFVREGALKFDAAGTLRDEPTRKAVEEELAALKVWTEKLSKQ</sequence>
<evidence type="ECO:0000313" key="3">
    <source>
        <dbReference type="Proteomes" id="UP000179115"/>
    </source>
</evidence>
<dbReference type="Proteomes" id="UP000179115">
    <property type="component" value="Unassembled WGS sequence"/>
</dbReference>
<dbReference type="Gene3D" id="3.40.50.360">
    <property type="match status" value="1"/>
</dbReference>
<dbReference type="InterPro" id="IPR029039">
    <property type="entry name" value="Flavoprotein-like_sf"/>
</dbReference>
<feature type="domain" description="NADPH-dependent FMN reductase-like" evidence="1">
    <location>
        <begin position="1"/>
        <end position="144"/>
    </location>
</feature>
<dbReference type="InterPro" id="IPR005025">
    <property type="entry name" value="FMN_Rdtase-like_dom"/>
</dbReference>
<name>A0A1F6ED08_9BACT</name>
<dbReference type="AlphaFoldDB" id="A0A1F6ED08"/>
<evidence type="ECO:0000313" key="2">
    <source>
        <dbReference type="EMBL" id="OGG71549.1"/>
    </source>
</evidence>
<dbReference type="GO" id="GO:0010181">
    <property type="term" value="F:FMN binding"/>
    <property type="evidence" value="ECO:0007669"/>
    <property type="project" value="TreeGrafter"/>
</dbReference>
<dbReference type="PANTHER" id="PTHR30543">
    <property type="entry name" value="CHROMATE REDUCTASE"/>
    <property type="match status" value="1"/>
</dbReference>
<gene>
    <name evidence="2" type="ORF">A3A35_00175</name>
</gene>
<dbReference type="GO" id="GO:0016491">
    <property type="term" value="F:oxidoreductase activity"/>
    <property type="evidence" value="ECO:0007669"/>
    <property type="project" value="InterPro"/>
</dbReference>
<proteinExistence type="predicted"/>
<comment type="caution">
    <text evidence="2">The sequence shown here is derived from an EMBL/GenBank/DDBJ whole genome shotgun (WGS) entry which is preliminary data.</text>
</comment>
<dbReference type="Pfam" id="PF03358">
    <property type="entry name" value="FMN_red"/>
    <property type="match status" value="1"/>
</dbReference>
<accession>A0A1F6ED08</accession>
<dbReference type="GO" id="GO:0005829">
    <property type="term" value="C:cytosol"/>
    <property type="evidence" value="ECO:0007669"/>
    <property type="project" value="TreeGrafter"/>
</dbReference>
<evidence type="ECO:0000259" key="1">
    <source>
        <dbReference type="Pfam" id="PF03358"/>
    </source>
</evidence>
<reference evidence="2 3" key="1">
    <citation type="journal article" date="2016" name="Nat. Commun.">
        <title>Thousands of microbial genomes shed light on interconnected biogeochemical processes in an aquifer system.</title>
        <authorList>
            <person name="Anantharaman K."/>
            <person name="Brown C.T."/>
            <person name="Hug L.A."/>
            <person name="Sharon I."/>
            <person name="Castelle C.J."/>
            <person name="Probst A.J."/>
            <person name="Thomas B.C."/>
            <person name="Singh A."/>
            <person name="Wilkins M.J."/>
            <person name="Karaoz U."/>
            <person name="Brodie E.L."/>
            <person name="Williams K.H."/>
            <person name="Hubbard S.S."/>
            <person name="Banfield J.F."/>
        </authorList>
    </citation>
    <scope>NUCLEOTIDE SEQUENCE [LARGE SCALE GENOMIC DNA]</scope>
</reference>
<dbReference type="SUPFAM" id="SSF52218">
    <property type="entry name" value="Flavoproteins"/>
    <property type="match status" value="1"/>
</dbReference>
<protein>
    <recommendedName>
        <fullName evidence="1">NADPH-dependent FMN reductase-like domain-containing protein</fullName>
    </recommendedName>
</protein>
<dbReference type="InterPro" id="IPR050712">
    <property type="entry name" value="NAD(P)H-dep_reductase"/>
</dbReference>
<dbReference type="EMBL" id="MFLV01000015">
    <property type="protein sequence ID" value="OGG71549.1"/>
    <property type="molecule type" value="Genomic_DNA"/>
</dbReference>
<dbReference type="STRING" id="1798508.A3A35_00175"/>
<organism evidence="2 3">
    <name type="scientific">Candidatus Kaiserbacteria bacterium RIFCSPLOWO2_01_FULL_51_21</name>
    <dbReference type="NCBI Taxonomy" id="1798508"/>
    <lineage>
        <taxon>Bacteria</taxon>
        <taxon>Candidatus Kaiseribacteriota</taxon>
    </lineage>
</organism>